<dbReference type="Proteomes" id="UP000464577">
    <property type="component" value="Chromosome"/>
</dbReference>
<dbReference type="Pfam" id="PF18962">
    <property type="entry name" value="Por_Secre_tail"/>
    <property type="match status" value="1"/>
</dbReference>
<dbReference type="AlphaFoldDB" id="A0A6P1W2T1"/>
<protein>
    <submittedName>
        <fullName evidence="3">T9SS type A sorting domain-containing protein</fullName>
    </submittedName>
</protein>
<name>A0A6P1W2T1_9BACT</name>
<keyword evidence="4" id="KW-1185">Reference proteome</keyword>
<accession>A0A6P1W2T1</accession>
<dbReference type="InterPro" id="IPR055015">
    <property type="entry name" value="GCX_COOH"/>
</dbReference>
<dbReference type="InterPro" id="IPR026444">
    <property type="entry name" value="Secre_tail"/>
</dbReference>
<keyword evidence="1" id="KW-0732">Signal</keyword>
<evidence type="ECO:0000313" key="3">
    <source>
        <dbReference type="EMBL" id="QHV98858.1"/>
    </source>
</evidence>
<gene>
    <name evidence="3" type="ORF">GJR95_29330</name>
</gene>
<feature type="signal peptide" evidence="1">
    <location>
        <begin position="1"/>
        <end position="19"/>
    </location>
</feature>
<feature type="chain" id="PRO_5026927814" evidence="1">
    <location>
        <begin position="20"/>
        <end position="183"/>
    </location>
</feature>
<proteinExistence type="predicted"/>
<dbReference type="NCBIfam" id="NF045639">
    <property type="entry name" value="GCX_COOH"/>
    <property type="match status" value="1"/>
</dbReference>
<dbReference type="RefSeq" id="WP_162389262.1">
    <property type="nucleotide sequence ID" value="NZ_CP045997.1"/>
</dbReference>
<dbReference type="NCBIfam" id="TIGR04183">
    <property type="entry name" value="Por_Secre_tail"/>
    <property type="match status" value="1"/>
</dbReference>
<sequence length="183" mass="19873">MKKDLFLVGLLFVSGSVVAQDYPPQITLSQFVTAGLMIDQKASETIVASNGISQGATVYYTAGKSVTLQPGFTAQAGSVFTATVAIVNGSWPTRGESHLSARVYPNPFVEQTTIDYSIPLSGRVHHTLMDATGRVLRQLEEQSEQSSGNYQIQLKGDNLPAGLYFYQLQLGSESRTLRLLKKP</sequence>
<evidence type="ECO:0000256" key="1">
    <source>
        <dbReference type="SAM" id="SignalP"/>
    </source>
</evidence>
<organism evidence="3 4">
    <name type="scientific">Spirosoma endbachense</name>
    <dbReference type="NCBI Taxonomy" id="2666025"/>
    <lineage>
        <taxon>Bacteria</taxon>
        <taxon>Pseudomonadati</taxon>
        <taxon>Bacteroidota</taxon>
        <taxon>Cytophagia</taxon>
        <taxon>Cytophagales</taxon>
        <taxon>Cytophagaceae</taxon>
        <taxon>Spirosoma</taxon>
    </lineage>
</organism>
<dbReference type="EMBL" id="CP045997">
    <property type="protein sequence ID" value="QHV98858.1"/>
    <property type="molecule type" value="Genomic_DNA"/>
</dbReference>
<dbReference type="KEGG" id="senf:GJR95_29330"/>
<reference evidence="3 4" key="1">
    <citation type="submission" date="2019-11" db="EMBL/GenBank/DDBJ databases">
        <title>Spirosoma endbachense sp. nov., isolated from a natural salt meadow.</title>
        <authorList>
            <person name="Rojas J."/>
            <person name="Ambika Manirajan B."/>
            <person name="Ratering S."/>
            <person name="Suarez C."/>
            <person name="Geissler-Plaum R."/>
            <person name="Schnell S."/>
        </authorList>
    </citation>
    <scope>NUCLEOTIDE SEQUENCE [LARGE SCALE GENOMIC DNA]</scope>
    <source>
        <strain evidence="3 4">I-24</strain>
    </source>
</reference>
<evidence type="ECO:0000259" key="2">
    <source>
        <dbReference type="Pfam" id="PF18962"/>
    </source>
</evidence>
<evidence type="ECO:0000313" key="4">
    <source>
        <dbReference type="Proteomes" id="UP000464577"/>
    </source>
</evidence>
<feature type="domain" description="Secretion system C-terminal sorting" evidence="2">
    <location>
        <begin position="103"/>
        <end position="175"/>
    </location>
</feature>